<keyword evidence="3" id="KW-0808">Transferase</keyword>
<protein>
    <submittedName>
        <fullName evidence="3">NTP transferase domain-containing protein</fullName>
    </submittedName>
</protein>
<evidence type="ECO:0000259" key="2">
    <source>
        <dbReference type="Pfam" id="PF12804"/>
    </source>
</evidence>
<dbReference type="SUPFAM" id="SSF53448">
    <property type="entry name" value="Nucleotide-diphospho-sugar transferases"/>
    <property type="match status" value="1"/>
</dbReference>
<name>A0AAE6ZUY9_9PSED</name>
<dbReference type="RefSeq" id="WP_033045678.1">
    <property type="nucleotide sequence ID" value="NZ_CP051487.1"/>
</dbReference>
<keyword evidence="1" id="KW-0460">Magnesium</keyword>
<dbReference type="GeneID" id="72194640"/>
<evidence type="ECO:0000313" key="3">
    <source>
        <dbReference type="EMBL" id="QJC79315.1"/>
    </source>
</evidence>
<evidence type="ECO:0000256" key="1">
    <source>
        <dbReference type="ARBA" id="ARBA00022842"/>
    </source>
</evidence>
<organism evidence="3 4">
    <name type="scientific">Pseudomonas umsongensis</name>
    <dbReference type="NCBI Taxonomy" id="198618"/>
    <lineage>
        <taxon>Bacteria</taxon>
        <taxon>Pseudomonadati</taxon>
        <taxon>Pseudomonadota</taxon>
        <taxon>Gammaproteobacteria</taxon>
        <taxon>Pseudomonadales</taxon>
        <taxon>Pseudomonadaceae</taxon>
        <taxon>Pseudomonas</taxon>
    </lineage>
</organism>
<dbReference type="KEGG" id="pum:HGP31_13685"/>
<sequence>MKSTFEVRPFTALVLAADRGPADPVAAVAGTCCKALAPVAGVPMVRRVVEALAASDRIDRIVLVGPARNLMAQDASLAQLLDCASVSWLEPANSPSASAALALARQPADSPVLVTTADHALLSPQIVDYFLAQATSGGHDFVVAVTPLDTVLAGFPGTRRTSIRLRGGPYCGSNLFAFMTEDARRLASYWQRVEHDRKHPRRVIAGALGVEGVLRYLLGRLTLEQALQQLSNRLGVSLGAVVMPFPEAAIDVDSPLDYQMVERIHAQRNQSIPSDT</sequence>
<gene>
    <name evidence="3" type="ORF">HGP31_13685</name>
</gene>
<dbReference type="Gene3D" id="3.90.550.10">
    <property type="entry name" value="Spore Coat Polysaccharide Biosynthesis Protein SpsA, Chain A"/>
    <property type="match status" value="1"/>
</dbReference>
<accession>A0AAE6ZUY9</accession>
<dbReference type="GO" id="GO:0016779">
    <property type="term" value="F:nucleotidyltransferase activity"/>
    <property type="evidence" value="ECO:0007669"/>
    <property type="project" value="UniProtKB-ARBA"/>
</dbReference>
<dbReference type="InterPro" id="IPR025877">
    <property type="entry name" value="MobA-like_NTP_Trfase"/>
</dbReference>
<dbReference type="InterPro" id="IPR029044">
    <property type="entry name" value="Nucleotide-diphossugar_trans"/>
</dbReference>
<proteinExistence type="predicted"/>
<dbReference type="AlphaFoldDB" id="A0AAE6ZUY9"/>
<dbReference type="Pfam" id="PF12804">
    <property type="entry name" value="NTP_transf_3"/>
    <property type="match status" value="1"/>
</dbReference>
<feature type="domain" description="MobA-like NTP transferase" evidence="2">
    <location>
        <begin position="12"/>
        <end position="148"/>
    </location>
</feature>
<evidence type="ECO:0000313" key="4">
    <source>
        <dbReference type="Proteomes" id="UP000501367"/>
    </source>
</evidence>
<dbReference type="Proteomes" id="UP000501367">
    <property type="component" value="Chromosome"/>
</dbReference>
<dbReference type="EMBL" id="CP051487">
    <property type="protein sequence ID" value="QJC79315.1"/>
    <property type="molecule type" value="Genomic_DNA"/>
</dbReference>
<reference evidence="3 4" key="1">
    <citation type="submission" date="2020-04" db="EMBL/GenBank/DDBJ databases">
        <authorList>
            <person name="Yao Y."/>
            <person name="He Z."/>
        </authorList>
    </citation>
    <scope>NUCLEOTIDE SEQUENCE [LARGE SCALE GENOMIC DNA]</scope>
    <source>
        <strain evidence="3 4">CY-1</strain>
    </source>
</reference>